<dbReference type="EMBL" id="JAFIRR010000145">
    <property type="protein sequence ID" value="MCO6418622.1"/>
    <property type="molecule type" value="Genomic_DNA"/>
</dbReference>
<dbReference type="Pfam" id="PF07228">
    <property type="entry name" value="SpoIIE"/>
    <property type="match status" value="1"/>
</dbReference>
<dbReference type="Gene3D" id="2.60.200.20">
    <property type="match status" value="1"/>
</dbReference>
<dbReference type="InterPro" id="IPR000253">
    <property type="entry name" value="FHA_dom"/>
</dbReference>
<dbReference type="SUPFAM" id="SSF49879">
    <property type="entry name" value="SMAD/FHA domain"/>
    <property type="match status" value="1"/>
</dbReference>
<gene>
    <name evidence="3" type="ORF">JYK14_21040</name>
</gene>
<dbReference type="InterPro" id="IPR036457">
    <property type="entry name" value="PPM-type-like_dom_sf"/>
</dbReference>
<dbReference type="SUPFAM" id="SSF81606">
    <property type="entry name" value="PP2C-like"/>
    <property type="match status" value="1"/>
</dbReference>
<dbReference type="InterPro" id="IPR001932">
    <property type="entry name" value="PPM-type_phosphatase-like_dom"/>
</dbReference>
<organism evidence="3 4">
    <name type="scientific">Siccirubricoccus soli</name>
    <dbReference type="NCBI Taxonomy" id="2899147"/>
    <lineage>
        <taxon>Bacteria</taxon>
        <taxon>Pseudomonadati</taxon>
        <taxon>Pseudomonadota</taxon>
        <taxon>Alphaproteobacteria</taxon>
        <taxon>Acetobacterales</taxon>
        <taxon>Roseomonadaceae</taxon>
        <taxon>Siccirubricoccus</taxon>
    </lineage>
</organism>
<keyword evidence="1" id="KW-0378">Hydrolase</keyword>
<dbReference type="PANTHER" id="PTHR43156">
    <property type="entry name" value="STAGE II SPORULATION PROTEIN E-RELATED"/>
    <property type="match status" value="1"/>
</dbReference>
<comment type="caution">
    <text evidence="3">The sequence shown here is derived from an EMBL/GenBank/DDBJ whole genome shotgun (WGS) entry which is preliminary data.</text>
</comment>
<evidence type="ECO:0000313" key="4">
    <source>
        <dbReference type="Proteomes" id="UP001523392"/>
    </source>
</evidence>
<reference evidence="3 4" key="1">
    <citation type="submission" date="2021-12" db="EMBL/GenBank/DDBJ databases">
        <title>Siccirubricoccus leaddurans sp. nov., a high concentration Zn2+ tolerance bacterium.</title>
        <authorList>
            <person name="Cao Y."/>
        </authorList>
    </citation>
    <scope>NUCLEOTIDE SEQUENCE [LARGE SCALE GENOMIC DNA]</scope>
    <source>
        <strain evidence="3 4">KC 17139</strain>
    </source>
</reference>
<dbReference type="PANTHER" id="PTHR43156:SF9">
    <property type="entry name" value="HAMP DOMAIN-CONTAINING PROTEIN"/>
    <property type="match status" value="1"/>
</dbReference>
<protein>
    <submittedName>
        <fullName evidence="3">SpoIIE family protein phosphatase</fullName>
    </submittedName>
</protein>
<keyword evidence="4" id="KW-1185">Reference proteome</keyword>
<dbReference type="PROSITE" id="PS50006">
    <property type="entry name" value="FHA_DOMAIN"/>
    <property type="match status" value="1"/>
</dbReference>
<feature type="domain" description="FHA" evidence="2">
    <location>
        <begin position="37"/>
        <end position="86"/>
    </location>
</feature>
<dbReference type="SMART" id="SM00331">
    <property type="entry name" value="PP2C_SIG"/>
    <property type="match status" value="1"/>
</dbReference>
<name>A0ABT1DAM5_9PROT</name>
<dbReference type="InterPro" id="IPR008984">
    <property type="entry name" value="SMAD_FHA_dom_sf"/>
</dbReference>
<proteinExistence type="predicted"/>
<dbReference type="InterPro" id="IPR052016">
    <property type="entry name" value="Bact_Sigma-Reg"/>
</dbReference>
<dbReference type="Pfam" id="PF00498">
    <property type="entry name" value="FHA"/>
    <property type="match status" value="1"/>
</dbReference>
<evidence type="ECO:0000313" key="3">
    <source>
        <dbReference type="EMBL" id="MCO6418622.1"/>
    </source>
</evidence>
<dbReference type="Proteomes" id="UP001523392">
    <property type="component" value="Unassembled WGS sequence"/>
</dbReference>
<evidence type="ECO:0000256" key="1">
    <source>
        <dbReference type="ARBA" id="ARBA00022801"/>
    </source>
</evidence>
<dbReference type="SMART" id="SM00240">
    <property type="entry name" value="FHA"/>
    <property type="match status" value="1"/>
</dbReference>
<sequence length="355" mass="37381">MRRPAPEPVAAEPLVHALVLHAPGEVPRRLLLGPAPLRIGRVAGNDLVLPAPEVSRNHAVLRLVEGRAVLADLGSTNGSMVDGVRIAAPVALGPGARIGIGPFRLDYQRGSRAEMERAAAEARDLDRARRYLQALLPPPIEGGPVRAAWCFLPSASLGGDAFGYRWLDAGRFAIYLMDVAGHGMESALLAASVMNLLRDRAGPDPAAVLAGLNASFRMEEQGGLFFTMWYGVADLPARRLRFAAAGHHPALLETAGGRVALAAKAPPIGTLAAASFPAFEATLPSAARLTLCSDGVFETARPRGGRRGFPALAEWLPPHATPLEAVPEALLARAREAAGPEGFDDDVSILSVDFP</sequence>
<accession>A0ABT1DAM5</accession>
<dbReference type="CDD" id="cd00060">
    <property type="entry name" value="FHA"/>
    <property type="match status" value="1"/>
</dbReference>
<dbReference type="Gene3D" id="3.60.40.10">
    <property type="entry name" value="PPM-type phosphatase domain"/>
    <property type="match status" value="1"/>
</dbReference>
<evidence type="ECO:0000259" key="2">
    <source>
        <dbReference type="PROSITE" id="PS50006"/>
    </source>
</evidence>